<dbReference type="Pfam" id="PF01557">
    <property type="entry name" value="FAA_hydrolase"/>
    <property type="match status" value="1"/>
</dbReference>
<comment type="pathway">
    <text evidence="4">Amino-acid degradation; L-phenylalanine degradation; acetoacetate and fumarate from L-phenylalanine: step 6/6.</text>
</comment>
<feature type="binding site" evidence="18">
    <location>
        <position position="272"/>
    </location>
    <ligand>
        <name>Ca(2+)</name>
        <dbReference type="ChEBI" id="CHEBI:29108"/>
    </ligand>
</feature>
<evidence type="ECO:0000256" key="15">
    <source>
        <dbReference type="ARBA" id="ARBA00031740"/>
    </source>
</evidence>
<dbReference type="NCBIfam" id="TIGR01266">
    <property type="entry name" value="fum_ac_acetase"/>
    <property type="match status" value="1"/>
</dbReference>
<dbReference type="InterPro" id="IPR005959">
    <property type="entry name" value="Fumarylacetoacetase"/>
</dbReference>
<comment type="catalytic activity">
    <reaction evidence="1">
        <text>4-fumarylacetoacetate + H2O = acetoacetate + fumarate + H(+)</text>
        <dbReference type="Rhea" id="RHEA:10244"/>
        <dbReference type="ChEBI" id="CHEBI:13705"/>
        <dbReference type="ChEBI" id="CHEBI:15377"/>
        <dbReference type="ChEBI" id="CHEBI:15378"/>
        <dbReference type="ChEBI" id="CHEBI:18034"/>
        <dbReference type="ChEBI" id="CHEBI:29806"/>
        <dbReference type="EC" id="3.7.1.2"/>
    </reaction>
</comment>
<dbReference type="EMBL" id="BMAU01021300">
    <property type="protein sequence ID" value="GFY10632.1"/>
    <property type="molecule type" value="Genomic_DNA"/>
</dbReference>
<gene>
    <name evidence="22" type="primary">Fah</name>
    <name evidence="22" type="ORF">TNCV_2194531</name>
</gene>
<feature type="binding site" evidence="17">
    <location>
        <position position="390"/>
    </location>
    <ligand>
        <name>substrate</name>
    </ligand>
</feature>
<feature type="binding site" evidence="18">
    <location>
        <position position="379"/>
    </location>
    <ligand>
        <name>Ca(2+)</name>
        <dbReference type="ChEBI" id="CHEBI:29108"/>
    </ligand>
</feature>
<keyword evidence="13" id="KW-0585">Phenylalanine catabolism</keyword>
<keyword evidence="11 18" id="KW-0460">Magnesium</keyword>
<feature type="binding site" evidence="17">
    <location>
        <position position="496"/>
    </location>
    <ligand>
        <name>substrate</name>
    </ligand>
</feature>
<dbReference type="GO" id="GO:0004334">
    <property type="term" value="F:fumarylacetoacetase activity"/>
    <property type="evidence" value="ECO:0007669"/>
    <property type="project" value="UniProtKB-EC"/>
</dbReference>
<feature type="binding site" evidence="18">
    <location>
        <position position="403"/>
    </location>
    <ligand>
        <name>Mg(2+)</name>
        <dbReference type="ChEBI" id="CHEBI:18420"/>
    </ligand>
</feature>
<evidence type="ECO:0000256" key="18">
    <source>
        <dbReference type="PIRSR" id="PIRSR605959-3"/>
    </source>
</evidence>
<evidence type="ECO:0000256" key="11">
    <source>
        <dbReference type="ARBA" id="ARBA00022842"/>
    </source>
</evidence>
<keyword evidence="12" id="KW-0828">Tyrosine catabolism</keyword>
<organism evidence="22 23">
    <name type="scientific">Trichonephila clavipes</name>
    <name type="common">Golden silk orbweaver</name>
    <name type="synonym">Nephila clavipes</name>
    <dbReference type="NCBI Taxonomy" id="2585209"/>
    <lineage>
        <taxon>Eukaryota</taxon>
        <taxon>Metazoa</taxon>
        <taxon>Ecdysozoa</taxon>
        <taxon>Arthropoda</taxon>
        <taxon>Chelicerata</taxon>
        <taxon>Arachnida</taxon>
        <taxon>Araneae</taxon>
        <taxon>Araneomorphae</taxon>
        <taxon>Entelegynae</taxon>
        <taxon>Araneoidea</taxon>
        <taxon>Nephilidae</taxon>
        <taxon>Trichonephila</taxon>
    </lineage>
</organism>
<feature type="transmembrane region" description="Helical" evidence="19">
    <location>
        <begin position="12"/>
        <end position="34"/>
    </location>
</feature>
<evidence type="ECO:0000256" key="9">
    <source>
        <dbReference type="ARBA" id="ARBA00022801"/>
    </source>
</evidence>
<dbReference type="Proteomes" id="UP000887159">
    <property type="component" value="Unassembled WGS sequence"/>
</dbReference>
<evidence type="ECO:0000256" key="1">
    <source>
        <dbReference type="ARBA" id="ARBA00000353"/>
    </source>
</evidence>
<evidence type="ECO:0000259" key="21">
    <source>
        <dbReference type="Pfam" id="PF09298"/>
    </source>
</evidence>
<protein>
    <recommendedName>
        <fullName evidence="7">Fumarylacetoacetase</fullName>
        <ecNumber evidence="6">3.7.1.2</ecNumber>
    </recommendedName>
    <alternativeName>
        <fullName evidence="14">Beta-diketonase</fullName>
    </alternativeName>
    <alternativeName>
        <fullName evidence="15">Fumarylacetoacetate hydrolase</fullName>
    </alternativeName>
</protein>
<evidence type="ECO:0000256" key="14">
    <source>
        <dbReference type="ARBA" id="ARBA00030270"/>
    </source>
</evidence>
<keyword evidence="19" id="KW-1133">Transmembrane helix</keyword>
<feature type="active site" description="Proton acceptor" evidence="16">
    <location>
        <position position="279"/>
    </location>
</feature>
<dbReference type="GO" id="GO:0006559">
    <property type="term" value="P:L-phenylalanine catabolic process"/>
    <property type="evidence" value="ECO:0007669"/>
    <property type="project" value="UniProtKB-KW"/>
</dbReference>
<keyword evidence="10 18" id="KW-0106">Calcium</keyword>
<evidence type="ECO:0000256" key="7">
    <source>
        <dbReference type="ARBA" id="ARBA00014741"/>
    </source>
</evidence>
<dbReference type="InterPro" id="IPR036462">
    <property type="entry name" value="Fumarylacetoacetase_N_sf"/>
</dbReference>
<feature type="binding site" evidence="18">
    <location>
        <position position="345"/>
    </location>
    <ligand>
        <name>Ca(2+)</name>
        <dbReference type="ChEBI" id="CHEBI:29108"/>
    </ligand>
</feature>
<dbReference type="PANTHER" id="PTHR43069">
    <property type="entry name" value="FUMARYLACETOACETASE"/>
    <property type="match status" value="1"/>
</dbReference>
<evidence type="ECO:0000256" key="17">
    <source>
        <dbReference type="PIRSR" id="PIRSR605959-2"/>
    </source>
</evidence>
<keyword evidence="19" id="KW-0472">Membrane</keyword>
<evidence type="ECO:0000313" key="23">
    <source>
        <dbReference type="Proteomes" id="UP000887159"/>
    </source>
</evidence>
<feature type="binding site" evidence="17">
    <location>
        <position position="386"/>
    </location>
    <ligand>
        <name>substrate</name>
    </ligand>
</feature>
<feature type="binding site" evidence="17">
    <location>
        <position position="288"/>
    </location>
    <ligand>
        <name>substrate</name>
    </ligand>
</feature>
<evidence type="ECO:0000256" key="3">
    <source>
        <dbReference type="ARBA" id="ARBA00001946"/>
    </source>
</evidence>
<evidence type="ECO:0000256" key="4">
    <source>
        <dbReference type="ARBA" id="ARBA00004782"/>
    </source>
</evidence>
<evidence type="ECO:0000256" key="6">
    <source>
        <dbReference type="ARBA" id="ARBA00012094"/>
    </source>
</evidence>
<feature type="binding site" evidence="18">
    <location>
        <position position="399"/>
    </location>
    <ligand>
        <name>Mg(2+)</name>
        <dbReference type="ChEBI" id="CHEBI:18420"/>
    </ligand>
</feature>
<evidence type="ECO:0000256" key="10">
    <source>
        <dbReference type="ARBA" id="ARBA00022837"/>
    </source>
</evidence>
<dbReference type="PROSITE" id="PS51257">
    <property type="entry name" value="PROKAR_LIPOPROTEIN"/>
    <property type="match status" value="1"/>
</dbReference>
<proteinExistence type="inferred from homology"/>
<dbReference type="Pfam" id="PF09298">
    <property type="entry name" value="FAA_hydrolase_N"/>
    <property type="match status" value="1"/>
</dbReference>
<feature type="binding site" evidence="18">
    <location>
        <position position="347"/>
    </location>
    <ligand>
        <name>Ca(2+)</name>
        <dbReference type="ChEBI" id="CHEBI:29108"/>
    </ligand>
</feature>
<evidence type="ECO:0000256" key="8">
    <source>
        <dbReference type="ARBA" id="ARBA00022723"/>
    </source>
</evidence>
<dbReference type="SUPFAM" id="SSF56529">
    <property type="entry name" value="FAH"/>
    <property type="match status" value="1"/>
</dbReference>
<keyword evidence="19" id="KW-0812">Transmembrane</keyword>
<dbReference type="InterPro" id="IPR015377">
    <property type="entry name" value="Fumarylacetoacetase_N"/>
</dbReference>
<sequence>MMKTANLWTTPALPTTLQAGGGNIMVLGCFLRFAKWLNRPRWELAVSRNLFHASLLLASVFQFLFLKTRRSFSRPSIHLRFGLPFLRVPIVQRAPGRFSEKFDMLTFSTPKHLTNAQSSSSSMNKVANLFNRCRKARFLIFLRASLCLFFSVPKNCHFSYQNLPYGIFHSPNNIRPRPGVAIGDFVLDLCAIKHLFVGPLLKNVQDVFSEESLNRFMSLGKDCWLEARKTLLSLLSPDNPTFWTDKDLTTKAFVPLDVVTMHVPAKIGDYTDFYSSEEHATNVGIMFRGKDNALMPNWKYLPVGYHGRASSIVVSGTPIRRPNGQTRLNDSQSPEFGPCKLMDFELEMAFFIGTPSKLGEPINIEEAQDYIFGMVLMNDWSARDIQKWEYVPLGPFLGKSLGTTISPWIVTMEALKPFVCDNVPQNPAPFPYLQHSDPYNFDINLEVSIRPENAKEATIISKSNFKYMYWSMKQQLAHHTITGCNMNSGDLLASGTISGKTPDSYGSMLELSWKGTKEITLLDGEKRCFLKDGDEVILSGYCQGDGYVVGFGTCTGKLLPALKF</sequence>
<evidence type="ECO:0000256" key="5">
    <source>
        <dbReference type="ARBA" id="ARBA00010211"/>
    </source>
</evidence>
<dbReference type="GO" id="GO:0046872">
    <property type="term" value="F:metal ion binding"/>
    <property type="evidence" value="ECO:0007669"/>
    <property type="project" value="UniProtKB-KW"/>
</dbReference>
<name>A0A8X6SK86_TRICX</name>
<dbReference type="SUPFAM" id="SSF63433">
    <property type="entry name" value="Fumarylacetoacetate hydrolase, FAH, N-terminal domain"/>
    <property type="match status" value="1"/>
</dbReference>
<feature type="transmembrane region" description="Helical" evidence="19">
    <location>
        <begin position="46"/>
        <end position="66"/>
    </location>
</feature>
<reference evidence="22" key="1">
    <citation type="submission" date="2020-08" db="EMBL/GenBank/DDBJ databases">
        <title>Multicomponent nature underlies the extraordinary mechanical properties of spider dragline silk.</title>
        <authorList>
            <person name="Kono N."/>
            <person name="Nakamura H."/>
            <person name="Mori M."/>
            <person name="Yoshida Y."/>
            <person name="Ohtoshi R."/>
            <person name="Malay A.D."/>
            <person name="Moran D.A.P."/>
            <person name="Tomita M."/>
            <person name="Numata K."/>
            <person name="Arakawa K."/>
        </authorList>
    </citation>
    <scope>NUCLEOTIDE SEQUENCE</scope>
</reference>
<evidence type="ECO:0000256" key="16">
    <source>
        <dbReference type="PIRSR" id="PIRSR605959-1"/>
    </source>
</evidence>
<evidence type="ECO:0000256" key="2">
    <source>
        <dbReference type="ARBA" id="ARBA00001913"/>
    </source>
</evidence>
<accession>A0A8X6SK86</accession>
<dbReference type="Gene3D" id="3.90.850.10">
    <property type="entry name" value="Fumarylacetoacetase-like, C-terminal domain"/>
    <property type="match status" value="1"/>
</dbReference>
<comment type="caution">
    <text evidence="22">The sequence shown here is derived from an EMBL/GenBank/DDBJ whole genome shotgun (WGS) entry which is preliminary data.</text>
</comment>
<evidence type="ECO:0000313" key="22">
    <source>
        <dbReference type="EMBL" id="GFY10632.1"/>
    </source>
</evidence>
<keyword evidence="23" id="KW-1185">Reference proteome</keyword>
<feature type="domain" description="Fumarylacetoacetase N-terminal" evidence="21">
    <location>
        <begin position="161"/>
        <end position="264"/>
    </location>
</feature>
<comment type="similarity">
    <text evidence="5">Belongs to the FAH family.</text>
</comment>
<feature type="domain" description="Fumarylacetoacetase-like C-terminal" evidence="20">
    <location>
        <begin position="271"/>
        <end position="549"/>
    </location>
</feature>
<dbReference type="PANTHER" id="PTHR43069:SF2">
    <property type="entry name" value="FUMARYLACETOACETASE"/>
    <property type="match status" value="1"/>
</dbReference>
<dbReference type="InterPro" id="IPR036663">
    <property type="entry name" value="Fumarylacetoacetase_C_sf"/>
</dbReference>
<dbReference type="Gene3D" id="2.30.30.230">
    <property type="entry name" value="Fumarylacetoacetase, N-terminal domain"/>
    <property type="match status" value="1"/>
</dbReference>
<dbReference type="GO" id="GO:0006572">
    <property type="term" value="P:L-tyrosine catabolic process"/>
    <property type="evidence" value="ECO:0007669"/>
    <property type="project" value="UniProtKB-KW"/>
</dbReference>
<evidence type="ECO:0000256" key="13">
    <source>
        <dbReference type="ARBA" id="ARBA00023232"/>
    </source>
</evidence>
<keyword evidence="9" id="KW-0378">Hydrolase</keyword>
<dbReference type="AlphaFoldDB" id="A0A8X6SK86"/>
<evidence type="ECO:0000259" key="20">
    <source>
        <dbReference type="Pfam" id="PF01557"/>
    </source>
</evidence>
<comment type="cofactor">
    <cofactor evidence="3 18">
        <name>Mg(2+)</name>
        <dbReference type="ChEBI" id="CHEBI:18420"/>
    </cofactor>
</comment>
<dbReference type="GO" id="GO:1902000">
    <property type="term" value="P:homogentisate catabolic process"/>
    <property type="evidence" value="ECO:0007669"/>
    <property type="project" value="TreeGrafter"/>
</dbReference>
<comment type="cofactor">
    <cofactor evidence="2 18">
        <name>Ca(2+)</name>
        <dbReference type="ChEBI" id="CHEBI:29108"/>
    </cofactor>
</comment>
<evidence type="ECO:0000256" key="19">
    <source>
        <dbReference type="SAM" id="Phobius"/>
    </source>
</evidence>
<dbReference type="EC" id="3.7.1.2" evidence="6"/>
<evidence type="ECO:0000256" key="12">
    <source>
        <dbReference type="ARBA" id="ARBA00022878"/>
    </source>
</evidence>
<dbReference type="FunFam" id="3.90.850.10:FF:000004">
    <property type="entry name" value="Fumarylacetoacetase"/>
    <property type="match status" value="1"/>
</dbReference>
<keyword evidence="8 18" id="KW-0479">Metal-binding</keyword>
<feature type="binding site" evidence="18">
    <location>
        <position position="379"/>
    </location>
    <ligand>
        <name>Mg(2+)</name>
        <dbReference type="ChEBI" id="CHEBI:18420"/>
    </ligand>
</feature>
<dbReference type="InterPro" id="IPR011234">
    <property type="entry name" value="Fumarylacetoacetase-like_C"/>
</dbReference>
<feature type="binding site" evidence="17">
    <location>
        <position position="274"/>
    </location>
    <ligand>
        <name>substrate</name>
    </ligand>
</feature>